<keyword evidence="3" id="KW-1185">Reference proteome</keyword>
<gene>
    <name evidence="2" type="ORF">DC083_02050</name>
</gene>
<dbReference type="InterPro" id="IPR007055">
    <property type="entry name" value="BON_dom"/>
</dbReference>
<comment type="caution">
    <text evidence="2">The sequence shown here is derived from an EMBL/GenBank/DDBJ whole genome shotgun (WGS) entry which is preliminary data.</text>
</comment>
<dbReference type="OrthoDB" id="9783990at2"/>
<dbReference type="InterPro" id="IPR014004">
    <property type="entry name" value="Transpt-assoc_nodulatn_dom_bac"/>
</dbReference>
<accession>A0A2U2AHC5</accession>
<evidence type="ECO:0000313" key="3">
    <source>
        <dbReference type="Proteomes" id="UP000245020"/>
    </source>
</evidence>
<dbReference type="EMBL" id="QEWQ01000001">
    <property type="protein sequence ID" value="PWD81989.1"/>
    <property type="molecule type" value="Genomic_DNA"/>
</dbReference>
<organism evidence="2 3">
    <name type="scientific">Ignatzschineria ureiclastica</name>
    <dbReference type="NCBI Taxonomy" id="472582"/>
    <lineage>
        <taxon>Bacteria</taxon>
        <taxon>Pseudomonadati</taxon>
        <taxon>Pseudomonadota</taxon>
        <taxon>Gammaproteobacteria</taxon>
        <taxon>Cardiobacteriales</taxon>
        <taxon>Ignatzschineriaceae</taxon>
        <taxon>Ignatzschineria</taxon>
    </lineage>
</organism>
<name>A0A2U2AHC5_9GAMM</name>
<dbReference type="InterPro" id="IPR051686">
    <property type="entry name" value="Lipoprotein_DolP"/>
</dbReference>
<dbReference type="PANTHER" id="PTHR34606">
    <property type="entry name" value="BON DOMAIN-CONTAINING PROTEIN"/>
    <property type="match status" value="1"/>
</dbReference>
<feature type="domain" description="BON" evidence="1">
    <location>
        <begin position="122"/>
        <end position="192"/>
    </location>
</feature>
<dbReference type="SMART" id="SM00749">
    <property type="entry name" value="BON"/>
    <property type="match status" value="2"/>
</dbReference>
<dbReference type="PANTHER" id="PTHR34606:SF15">
    <property type="entry name" value="BON DOMAIN-CONTAINING PROTEIN"/>
    <property type="match status" value="1"/>
</dbReference>
<feature type="domain" description="BON" evidence="1">
    <location>
        <begin position="45"/>
        <end position="113"/>
    </location>
</feature>
<reference evidence="3" key="1">
    <citation type="submission" date="2018-05" db="EMBL/GenBank/DDBJ databases">
        <title>Ignatzschineria dubaiensis sp. nov., isolated from necrotic foot tissues of dromedaries (Camelus dromedarius) and associated maggots in Dubai, United Arab Emirates.</title>
        <authorList>
            <person name="Tsang C.C."/>
            <person name="Tang J.Y.M."/>
            <person name="Fong J.Y.H."/>
            <person name="Kinne J."/>
            <person name="Lee H.H."/>
            <person name="Joseph M."/>
            <person name="Jose S."/>
            <person name="Schuster R.K."/>
            <person name="Tang Y."/>
            <person name="Sivakumar S."/>
            <person name="Chen J.H.K."/>
            <person name="Teng J.L.L."/>
            <person name="Lau S.K.P."/>
            <person name="Wernery U."/>
            <person name="Woo P.C.Y."/>
        </authorList>
    </citation>
    <scope>NUCLEOTIDE SEQUENCE [LARGE SCALE GENOMIC DNA]</scope>
    <source>
        <strain evidence="3">KCTC 22644</strain>
    </source>
</reference>
<dbReference type="Pfam" id="PF04972">
    <property type="entry name" value="BON"/>
    <property type="match status" value="2"/>
</dbReference>
<dbReference type="Proteomes" id="UP000245020">
    <property type="component" value="Unassembled WGS sequence"/>
</dbReference>
<dbReference type="AlphaFoldDB" id="A0A2U2AHC5"/>
<evidence type="ECO:0000313" key="2">
    <source>
        <dbReference type="EMBL" id="PWD81989.1"/>
    </source>
</evidence>
<sequence>MMKRFLLLGSVLWVLAGCVPALIVGGVGATALGVNDRRTAGQIVEDNAITVKVQSKIGELPGRMHAHISILSYNGVVLILGEVPTQQLGLEVEKAVLNTEHVKGVHNELIVAPEASIASISTDSMITAKVKAALATEITLKGFNAANVKVETSRRKVYLMGIVNEAEAKEAINIARHVEGVEEVVPFFDIVNRQFYNVN</sequence>
<protein>
    <recommendedName>
        <fullName evidence="1">BON domain-containing protein</fullName>
    </recommendedName>
</protein>
<evidence type="ECO:0000259" key="1">
    <source>
        <dbReference type="PROSITE" id="PS50914"/>
    </source>
</evidence>
<proteinExistence type="predicted"/>
<dbReference type="RefSeq" id="WP_109188590.1">
    <property type="nucleotide sequence ID" value="NZ_BMYA01000001.1"/>
</dbReference>
<dbReference type="PROSITE" id="PS51257">
    <property type="entry name" value="PROKAR_LIPOPROTEIN"/>
    <property type="match status" value="1"/>
</dbReference>
<dbReference type="PROSITE" id="PS50914">
    <property type="entry name" value="BON"/>
    <property type="match status" value="2"/>
</dbReference>